<dbReference type="GO" id="GO:0006646">
    <property type="term" value="P:phosphatidylethanolamine biosynthetic process"/>
    <property type="evidence" value="ECO:0007669"/>
    <property type="project" value="TreeGrafter"/>
</dbReference>
<evidence type="ECO:0000313" key="3">
    <source>
        <dbReference type="EMBL" id="KNE89811.1"/>
    </source>
</evidence>
<comment type="caution">
    <text evidence="3">The sequence shown here is derived from an EMBL/GenBank/DDBJ whole genome shotgun (WGS) entry which is preliminary data.</text>
</comment>
<dbReference type="OrthoDB" id="10267235at2759"/>
<feature type="region of interest" description="Disordered" evidence="2">
    <location>
        <begin position="241"/>
        <end position="285"/>
    </location>
</feature>
<dbReference type="CDD" id="cd05157">
    <property type="entry name" value="ETNK_euk"/>
    <property type="match status" value="1"/>
</dbReference>
<dbReference type="GO" id="GO:0005737">
    <property type="term" value="C:cytoplasm"/>
    <property type="evidence" value="ECO:0007669"/>
    <property type="project" value="TreeGrafter"/>
</dbReference>
<dbReference type="STRING" id="1165861.A0A0L0USB2"/>
<dbReference type="GO" id="GO:0004305">
    <property type="term" value="F:ethanolamine kinase activity"/>
    <property type="evidence" value="ECO:0007669"/>
    <property type="project" value="TreeGrafter"/>
</dbReference>
<name>A0A0L0USB2_9BASI</name>
<dbReference type="InterPro" id="IPR011009">
    <property type="entry name" value="Kinase-like_dom_sf"/>
</dbReference>
<dbReference type="SUPFAM" id="SSF56112">
    <property type="entry name" value="Protein kinase-like (PK-like)"/>
    <property type="match status" value="1"/>
</dbReference>
<comment type="similarity">
    <text evidence="1">Belongs to the choline/ethanolamine kinase family.</text>
</comment>
<dbReference type="GO" id="GO:0004103">
    <property type="term" value="F:choline kinase activity"/>
    <property type="evidence" value="ECO:0007669"/>
    <property type="project" value="TreeGrafter"/>
</dbReference>
<dbReference type="Gene3D" id="3.90.1200.10">
    <property type="match status" value="1"/>
</dbReference>
<feature type="compositionally biased region" description="Basic and acidic residues" evidence="2">
    <location>
        <begin position="54"/>
        <end position="66"/>
    </location>
</feature>
<dbReference type="PANTHER" id="PTHR22603">
    <property type="entry name" value="CHOLINE/ETHANOALAMINE KINASE"/>
    <property type="match status" value="1"/>
</dbReference>
<evidence type="ECO:0000313" key="4">
    <source>
        <dbReference type="Proteomes" id="UP000054564"/>
    </source>
</evidence>
<dbReference type="Pfam" id="PF01633">
    <property type="entry name" value="Choline_kinase"/>
    <property type="match status" value="1"/>
</dbReference>
<feature type="compositionally biased region" description="Acidic residues" evidence="2">
    <location>
        <begin position="31"/>
        <end position="43"/>
    </location>
</feature>
<gene>
    <name evidence="3" type="ORF">PSTG_16713</name>
</gene>
<protein>
    <recommendedName>
        <fullName evidence="5">Choline kinase N-terminal domain-containing protein</fullName>
    </recommendedName>
</protein>
<dbReference type="Gene3D" id="3.30.200.20">
    <property type="entry name" value="Phosphorylase Kinase, domain 1"/>
    <property type="match status" value="1"/>
</dbReference>
<organism evidence="3 4">
    <name type="scientific">Puccinia striiformis f. sp. tritici PST-78</name>
    <dbReference type="NCBI Taxonomy" id="1165861"/>
    <lineage>
        <taxon>Eukaryota</taxon>
        <taxon>Fungi</taxon>
        <taxon>Dikarya</taxon>
        <taxon>Basidiomycota</taxon>
        <taxon>Pucciniomycotina</taxon>
        <taxon>Pucciniomycetes</taxon>
        <taxon>Pucciniales</taxon>
        <taxon>Pucciniaceae</taxon>
        <taxon>Puccinia</taxon>
    </lineage>
</organism>
<feature type="compositionally biased region" description="Polar residues" evidence="2">
    <location>
        <begin position="254"/>
        <end position="268"/>
    </location>
</feature>
<keyword evidence="4" id="KW-1185">Reference proteome</keyword>
<dbReference type="EMBL" id="AJIL01000296">
    <property type="protein sequence ID" value="KNE89811.1"/>
    <property type="molecule type" value="Genomic_DNA"/>
</dbReference>
<dbReference type="PANTHER" id="PTHR22603:SF93">
    <property type="entry name" value="RE24176P"/>
    <property type="match status" value="1"/>
</dbReference>
<accession>A0A0L0USB2</accession>
<reference evidence="4" key="1">
    <citation type="submission" date="2014-03" db="EMBL/GenBank/DDBJ databases">
        <title>The Genome Sequence of Puccinia striiformis f. sp. tritici PST-78.</title>
        <authorList>
            <consortium name="The Broad Institute Genome Sequencing Platform"/>
            <person name="Cuomo C."/>
            <person name="Hulbert S."/>
            <person name="Chen X."/>
            <person name="Walker B."/>
            <person name="Young S.K."/>
            <person name="Zeng Q."/>
            <person name="Gargeya S."/>
            <person name="Fitzgerald M."/>
            <person name="Haas B."/>
            <person name="Abouelleil A."/>
            <person name="Alvarado L."/>
            <person name="Arachchi H.M."/>
            <person name="Berlin A.M."/>
            <person name="Chapman S.B."/>
            <person name="Goldberg J."/>
            <person name="Griggs A."/>
            <person name="Gujja S."/>
            <person name="Hansen M."/>
            <person name="Howarth C."/>
            <person name="Imamovic A."/>
            <person name="Larimer J."/>
            <person name="McCowan C."/>
            <person name="Montmayeur A."/>
            <person name="Murphy C."/>
            <person name="Neiman D."/>
            <person name="Pearson M."/>
            <person name="Priest M."/>
            <person name="Roberts A."/>
            <person name="Saif S."/>
            <person name="Shea T."/>
            <person name="Sisk P."/>
            <person name="Sykes S."/>
            <person name="Wortman J."/>
            <person name="Nusbaum C."/>
            <person name="Birren B."/>
        </authorList>
    </citation>
    <scope>NUCLEOTIDE SEQUENCE [LARGE SCALE GENOMIC DNA]</scope>
    <source>
        <strain evidence="4">race PST-78</strain>
    </source>
</reference>
<evidence type="ECO:0000256" key="1">
    <source>
        <dbReference type="ARBA" id="ARBA00038211"/>
    </source>
</evidence>
<evidence type="ECO:0000256" key="2">
    <source>
        <dbReference type="SAM" id="MobiDB-lite"/>
    </source>
</evidence>
<proteinExistence type="inferred from homology"/>
<evidence type="ECO:0008006" key="5">
    <source>
        <dbReference type="Google" id="ProtNLM"/>
    </source>
</evidence>
<sequence>MQASVGLELMNPGWTHSIHNIKPQPSASVAGDEDSLSDLEDGNEPPVEYSAEPVHAEGVPRSDTKLSPKNYRTREFGATVFELLRSELKLPGWSNLSDQDKTSIAISKVSGSLTNAVFFVTCSASTQQANQDQEPLAPTVLLRIYGPSSGTLISRKEELHLLHTLSATYGIGPLLLGTFNNGRVEQFFKSRPLSKEEVREPQISTWIARKMAELHSVDLSTVINSDHQDFRAHSQSSCRANSLSSDSKWAPPASITSPSIKNSASPLTTPHLRSLNHTSTREGQRTLSLNVGSKTAKAGVWNNITRWQHEATKVFVDISKALDKLGIQSSSNSLQATSEDDPLERFRATPSPLSSPQALAELFKIVDLPRLIIEMKSYRTWIYNHEKIHGKSLRVFSHNDTQPGNLLLRQDDDPTLREQPQDQIMVIDFEYASANPRGFDIANHFHEWCADYHHTTHSYSLTRHGKYPTYQERQRFYKAYLGLDDHEEEEEKANSTIKRFKDCEIDDFNLDEPDESEITVNITTSNKITKVSQELGECEEDSKVIKELEEDVNLWSPASHAMWALWGLVQARDDLKVQLDRWLNNLHLSSSTSDSCNNVDEFEFDYFSYSAERIILFRKLLADLNVPILA</sequence>
<dbReference type="AlphaFoldDB" id="A0A0L0USB2"/>
<dbReference type="Proteomes" id="UP000054564">
    <property type="component" value="Unassembled WGS sequence"/>
</dbReference>
<feature type="region of interest" description="Disordered" evidence="2">
    <location>
        <begin position="18"/>
        <end position="68"/>
    </location>
</feature>